<evidence type="ECO:0000313" key="2">
    <source>
        <dbReference type="Proteomes" id="UP000221251"/>
    </source>
</evidence>
<dbReference type="Proteomes" id="UP000221251">
    <property type="component" value="Segment"/>
</dbReference>
<sequence>MMGNIYTNPEDYRIWQDVSVHMKDIKDGKPTSGKFNVYNVRLNLRLAGFHTQLEAETFIQNRCSPVSVPDRVYPDICRCGGGGPAWNYAKVKDLIFEQCPKCSNPMRHDVMVELNRPFLENFSLDDFLNL</sequence>
<dbReference type="OrthoDB" id="2530at10239"/>
<reference evidence="1 2" key="1">
    <citation type="submission" date="2017-08" db="EMBL/GenBank/DDBJ databases">
        <authorList>
            <person name="Bertolini C.M."/>
            <person name="Tyransky A."/>
            <person name="Ball S.L."/>
            <person name="Breitenberger C.A."/>
            <person name="Daniels C.J."/>
            <person name="Garlena R.A."/>
            <person name="Russell D.A."/>
            <person name="Pope W.H."/>
            <person name="Jacobs-Sera D."/>
            <person name="Hendrix R.W."/>
            <person name="Hatfull G.F."/>
        </authorList>
    </citation>
    <scope>NUCLEOTIDE SEQUENCE [LARGE SCALE GENOMIC DNA]</scope>
</reference>
<evidence type="ECO:0000313" key="1">
    <source>
        <dbReference type="EMBL" id="ASZ72603.1"/>
    </source>
</evidence>
<protein>
    <submittedName>
        <fullName evidence="1">Uncharacterized protein</fullName>
    </submittedName>
</protein>
<organism evidence="1 2">
    <name type="scientific">Arthrobacter phage Adat</name>
    <dbReference type="NCBI Taxonomy" id="2027883"/>
    <lineage>
        <taxon>Viruses</taxon>
        <taxon>Duplodnaviria</taxon>
        <taxon>Heunggongvirae</taxon>
        <taxon>Uroviricota</taxon>
        <taxon>Caudoviricetes</taxon>
        <taxon>Jasminevirus</taxon>
        <taxon>Jasminevirus adat</taxon>
    </lineage>
</organism>
<dbReference type="EMBL" id="MF668266">
    <property type="protein sequence ID" value="ASZ72603.1"/>
    <property type="molecule type" value="Genomic_DNA"/>
</dbReference>
<name>A0A249XLK7_9CAUD</name>
<proteinExistence type="predicted"/>
<keyword evidence="2" id="KW-1185">Reference proteome</keyword>
<accession>A0A249XLK7</accession>
<gene>
    <name evidence="1" type="ORF">ADAT_31</name>
</gene>